<evidence type="ECO:0000313" key="3">
    <source>
        <dbReference type="EMBL" id="MBB6039015.1"/>
    </source>
</evidence>
<organism evidence="3 4">
    <name type="scientific">Phytomonospora endophytica</name>
    <dbReference type="NCBI Taxonomy" id="714109"/>
    <lineage>
        <taxon>Bacteria</taxon>
        <taxon>Bacillati</taxon>
        <taxon>Actinomycetota</taxon>
        <taxon>Actinomycetes</taxon>
        <taxon>Micromonosporales</taxon>
        <taxon>Micromonosporaceae</taxon>
        <taxon>Phytomonospora</taxon>
    </lineage>
</organism>
<comment type="caution">
    <text evidence="3">The sequence shown here is derived from an EMBL/GenBank/DDBJ whole genome shotgun (WGS) entry which is preliminary data.</text>
</comment>
<keyword evidence="4" id="KW-1185">Reference proteome</keyword>
<reference evidence="3 4" key="1">
    <citation type="submission" date="2020-08" db="EMBL/GenBank/DDBJ databases">
        <title>Genomic Encyclopedia of Type Strains, Phase IV (KMG-IV): sequencing the most valuable type-strain genomes for metagenomic binning, comparative biology and taxonomic classification.</title>
        <authorList>
            <person name="Goeker M."/>
        </authorList>
    </citation>
    <scope>NUCLEOTIDE SEQUENCE [LARGE SCALE GENOMIC DNA]</scope>
    <source>
        <strain evidence="3 4">YIM 65646</strain>
    </source>
</reference>
<sequence>MRHRTMRLTRFRLPRCLAVSAAVAAAGLALAACGGSGPGDGTGGSTPPSASGTVPPPSTSGSGEQSMGPDDGKVKPGYALQIIVTKTGGFAGVEDRLVIAEDGTWEYTGSRKPEGESGTLNSDELRRLQTLAVSTELFAPPEKTKPDHQCADMFQYGLTVGDMTTRTNECGEPPNDTFKDMMAIVHEATPM</sequence>
<dbReference type="EMBL" id="JACHGT010000019">
    <property type="protein sequence ID" value="MBB6039015.1"/>
    <property type="molecule type" value="Genomic_DNA"/>
</dbReference>
<name>A0A841FRY3_9ACTN</name>
<dbReference type="AlphaFoldDB" id="A0A841FRY3"/>
<dbReference type="RefSeq" id="WP_184792001.1">
    <property type="nucleotide sequence ID" value="NZ_BONT01000074.1"/>
</dbReference>
<dbReference type="Proteomes" id="UP000548476">
    <property type="component" value="Unassembled WGS sequence"/>
</dbReference>
<proteinExistence type="predicted"/>
<evidence type="ECO:0000256" key="2">
    <source>
        <dbReference type="SAM" id="SignalP"/>
    </source>
</evidence>
<keyword evidence="2" id="KW-0732">Signal</keyword>
<evidence type="ECO:0000256" key="1">
    <source>
        <dbReference type="SAM" id="MobiDB-lite"/>
    </source>
</evidence>
<feature type="compositionally biased region" description="Low complexity" evidence="1">
    <location>
        <begin position="45"/>
        <end position="63"/>
    </location>
</feature>
<feature type="region of interest" description="Disordered" evidence="1">
    <location>
        <begin position="38"/>
        <end position="74"/>
    </location>
</feature>
<feature type="signal peptide" evidence="2">
    <location>
        <begin position="1"/>
        <end position="31"/>
    </location>
</feature>
<feature type="chain" id="PRO_5032720260" evidence="2">
    <location>
        <begin position="32"/>
        <end position="191"/>
    </location>
</feature>
<evidence type="ECO:0000313" key="4">
    <source>
        <dbReference type="Proteomes" id="UP000548476"/>
    </source>
</evidence>
<gene>
    <name evidence="3" type="ORF">HNR73_006904</name>
</gene>
<dbReference type="PROSITE" id="PS51257">
    <property type="entry name" value="PROKAR_LIPOPROTEIN"/>
    <property type="match status" value="1"/>
</dbReference>
<protein>
    <submittedName>
        <fullName evidence="3">Uncharacterized protein</fullName>
    </submittedName>
</protein>
<accession>A0A841FRY3</accession>